<dbReference type="InterPro" id="IPR001611">
    <property type="entry name" value="Leu-rich_rpt"/>
</dbReference>
<organism evidence="4 5">
    <name type="scientific">Periophthalmus magnuspinnatus</name>
    <dbReference type="NCBI Taxonomy" id="409849"/>
    <lineage>
        <taxon>Eukaryota</taxon>
        <taxon>Metazoa</taxon>
        <taxon>Chordata</taxon>
        <taxon>Craniata</taxon>
        <taxon>Vertebrata</taxon>
        <taxon>Euteleostomi</taxon>
        <taxon>Actinopterygii</taxon>
        <taxon>Neopterygii</taxon>
        <taxon>Teleostei</taxon>
        <taxon>Neoteleostei</taxon>
        <taxon>Acanthomorphata</taxon>
        <taxon>Gobiaria</taxon>
        <taxon>Gobiiformes</taxon>
        <taxon>Gobioidei</taxon>
        <taxon>Gobiidae</taxon>
        <taxon>Oxudercinae</taxon>
        <taxon>Periophthalmus</taxon>
    </lineage>
</organism>
<dbReference type="Proteomes" id="UP000261520">
    <property type="component" value="Unplaced"/>
</dbReference>
<dbReference type="Ensembl" id="ENSPMGT00000011742.1">
    <property type="protein sequence ID" value="ENSPMGP00000011011.1"/>
    <property type="gene ID" value="ENSPMGG00000009126.1"/>
</dbReference>
<dbReference type="InterPro" id="IPR032675">
    <property type="entry name" value="LRR_dom_sf"/>
</dbReference>
<evidence type="ECO:0000256" key="2">
    <source>
        <dbReference type="ARBA" id="ARBA00022737"/>
    </source>
</evidence>
<feature type="signal peptide" evidence="3">
    <location>
        <begin position="1"/>
        <end position="35"/>
    </location>
</feature>
<dbReference type="STRING" id="409849.ENSPMGP00000011011"/>
<protein>
    <recommendedName>
        <fullName evidence="6">LRRNT domain-containing protein</fullName>
    </recommendedName>
</protein>
<dbReference type="PROSITE" id="PS51450">
    <property type="entry name" value="LRR"/>
    <property type="match status" value="1"/>
</dbReference>
<keyword evidence="5" id="KW-1185">Reference proteome</keyword>
<reference evidence="4" key="1">
    <citation type="submission" date="2025-08" db="UniProtKB">
        <authorList>
            <consortium name="Ensembl"/>
        </authorList>
    </citation>
    <scope>IDENTIFICATION</scope>
</reference>
<dbReference type="GO" id="GO:0005886">
    <property type="term" value="C:plasma membrane"/>
    <property type="evidence" value="ECO:0007669"/>
    <property type="project" value="TreeGrafter"/>
</dbReference>
<evidence type="ECO:0000313" key="4">
    <source>
        <dbReference type="Ensembl" id="ENSPMGP00000011011.1"/>
    </source>
</evidence>
<evidence type="ECO:0008006" key="6">
    <source>
        <dbReference type="Google" id="ProtNLM"/>
    </source>
</evidence>
<name>A0A3B4A3F3_9GOBI</name>
<keyword evidence="2" id="KW-0677">Repeat</keyword>
<dbReference type="SUPFAM" id="SSF52058">
    <property type="entry name" value="L domain-like"/>
    <property type="match status" value="1"/>
</dbReference>
<keyword evidence="1" id="KW-0433">Leucine-rich repeat</keyword>
<evidence type="ECO:0000313" key="5">
    <source>
        <dbReference type="Proteomes" id="UP000261520"/>
    </source>
</evidence>
<dbReference type="Gene3D" id="3.80.10.10">
    <property type="entry name" value="Ribonuclease Inhibitor"/>
    <property type="match status" value="1"/>
</dbReference>
<dbReference type="InterPro" id="IPR003591">
    <property type="entry name" value="Leu-rich_rpt_typical-subtyp"/>
</dbReference>
<accession>A0A3B4A3F3</accession>
<feature type="chain" id="PRO_5017237580" description="LRRNT domain-containing protein" evidence="3">
    <location>
        <begin position="36"/>
        <end position="301"/>
    </location>
</feature>
<dbReference type="InterPro" id="IPR050541">
    <property type="entry name" value="LRR_TM_domain-containing"/>
</dbReference>
<proteinExistence type="predicted"/>
<evidence type="ECO:0000256" key="3">
    <source>
        <dbReference type="SAM" id="SignalP"/>
    </source>
</evidence>
<reference evidence="4" key="2">
    <citation type="submission" date="2025-09" db="UniProtKB">
        <authorList>
            <consortium name="Ensembl"/>
        </authorList>
    </citation>
    <scope>IDENTIFICATION</scope>
</reference>
<evidence type="ECO:0000256" key="1">
    <source>
        <dbReference type="ARBA" id="ARBA00022614"/>
    </source>
</evidence>
<keyword evidence="3" id="KW-0732">Signal</keyword>
<dbReference type="Pfam" id="PF13855">
    <property type="entry name" value="LRR_8"/>
    <property type="match status" value="1"/>
</dbReference>
<dbReference type="PANTHER" id="PTHR24369:SF213">
    <property type="entry name" value="INSULIN LIKE GROWTH FACTOR BINDING PROTEIN ACID LABILE SUBUNIT"/>
    <property type="match status" value="1"/>
</dbReference>
<sequence>ELQWFSRILFETMPAHMANRSCFLLFLCLICCCDGTCPNMCLCLSDTVSCSSTGLTKLPAVLPTFSIILDLSHNYLSYLGAGSFEKTPRLENLCLAHNQLTSLGEGVFQNASGLRFLDLSSNKLHLVEQHYFHGLWRLEELLLYNNKITQVESGMLNKMSSLKKLYLNDHRCSIYGEMRASIKFLHHTRFFHNCTLEKAVSLPVTVYLSTVLVTEEETISLDCQTALKSTENCSDKSSFCYIQIIFNFTLSKYTIFFSMNKTVNTTESCAQWCCTQKNAPYLHISVMFCSSVNYSEQIALM</sequence>
<dbReference type="PANTHER" id="PTHR24369">
    <property type="entry name" value="ANTIGEN BSP, PUTATIVE-RELATED"/>
    <property type="match status" value="1"/>
</dbReference>
<dbReference type="SMART" id="SM00369">
    <property type="entry name" value="LRR_TYP"/>
    <property type="match status" value="4"/>
</dbReference>
<dbReference type="AlphaFoldDB" id="A0A3B4A3F3"/>